<reference evidence="2 3" key="1">
    <citation type="submission" date="2023-10" db="EMBL/GenBank/DDBJ databases">
        <title>Draft genome sequence of Xylaria bambusicola isolate GMP-LS, the root and basal stem rot pathogen of sugarcane in Indonesia.</title>
        <authorList>
            <person name="Selvaraj P."/>
            <person name="Muralishankar V."/>
            <person name="Muruganantham S."/>
            <person name="Sp S."/>
            <person name="Haryani S."/>
            <person name="Lau K.J.X."/>
            <person name="Naqvi N.I."/>
        </authorList>
    </citation>
    <scope>NUCLEOTIDE SEQUENCE [LARGE SCALE GENOMIC DNA]</scope>
    <source>
        <strain evidence="2">GMP-LS</strain>
    </source>
</reference>
<evidence type="ECO:0000256" key="1">
    <source>
        <dbReference type="SAM" id="MobiDB-lite"/>
    </source>
</evidence>
<dbReference type="Proteomes" id="UP001305414">
    <property type="component" value="Unassembled WGS sequence"/>
</dbReference>
<sequence>MGPTPFCVQTDTLRPTIPSMPTSILKGRPNSNPASTGGVLPSTVLFLTMGFNENDAQEGLVEAGFVKSPVSL</sequence>
<protein>
    <recommendedName>
        <fullName evidence="4">UBA domain-containing protein</fullName>
    </recommendedName>
</protein>
<organism evidence="2 3">
    <name type="scientific">Xylaria bambusicola</name>
    <dbReference type="NCBI Taxonomy" id="326684"/>
    <lineage>
        <taxon>Eukaryota</taxon>
        <taxon>Fungi</taxon>
        <taxon>Dikarya</taxon>
        <taxon>Ascomycota</taxon>
        <taxon>Pezizomycotina</taxon>
        <taxon>Sordariomycetes</taxon>
        <taxon>Xylariomycetidae</taxon>
        <taxon>Xylariales</taxon>
        <taxon>Xylariaceae</taxon>
        <taxon>Xylaria</taxon>
    </lineage>
</organism>
<evidence type="ECO:0000313" key="2">
    <source>
        <dbReference type="EMBL" id="KAK5631934.1"/>
    </source>
</evidence>
<keyword evidence="3" id="KW-1185">Reference proteome</keyword>
<dbReference type="AlphaFoldDB" id="A0AAN7UVM2"/>
<evidence type="ECO:0008006" key="4">
    <source>
        <dbReference type="Google" id="ProtNLM"/>
    </source>
</evidence>
<dbReference type="EMBL" id="JAWHQM010000022">
    <property type="protein sequence ID" value="KAK5631934.1"/>
    <property type="molecule type" value="Genomic_DNA"/>
</dbReference>
<name>A0AAN7UVM2_9PEZI</name>
<gene>
    <name evidence="2" type="ORF">RRF57_007648</name>
</gene>
<feature type="region of interest" description="Disordered" evidence="1">
    <location>
        <begin position="1"/>
        <end position="36"/>
    </location>
</feature>
<proteinExistence type="predicted"/>
<comment type="caution">
    <text evidence="2">The sequence shown here is derived from an EMBL/GenBank/DDBJ whole genome shotgun (WGS) entry which is preliminary data.</text>
</comment>
<accession>A0AAN7UVM2</accession>
<evidence type="ECO:0000313" key="3">
    <source>
        <dbReference type="Proteomes" id="UP001305414"/>
    </source>
</evidence>